<reference evidence="6 7" key="1">
    <citation type="submission" date="2024-04" db="EMBL/GenBank/DDBJ databases">
        <title>Novel species of the genus Ideonella isolated from streams.</title>
        <authorList>
            <person name="Lu H."/>
        </authorList>
    </citation>
    <scope>NUCLEOTIDE SEQUENCE [LARGE SCALE GENOMIC DNA]</scope>
    <source>
        <strain evidence="6 7">DXS29W</strain>
    </source>
</reference>
<evidence type="ECO:0000256" key="3">
    <source>
        <dbReference type="SAM" id="MobiDB-lite"/>
    </source>
</evidence>
<evidence type="ECO:0000256" key="4">
    <source>
        <dbReference type="SAM" id="SignalP"/>
    </source>
</evidence>
<dbReference type="Gene3D" id="2.60.20.10">
    <property type="entry name" value="Crystallins"/>
    <property type="match status" value="3"/>
</dbReference>
<organism evidence="6 7">
    <name type="scientific">Ideonella lacteola</name>
    <dbReference type="NCBI Taxonomy" id="2984193"/>
    <lineage>
        <taxon>Bacteria</taxon>
        <taxon>Pseudomonadati</taxon>
        <taxon>Pseudomonadota</taxon>
        <taxon>Betaproteobacteria</taxon>
        <taxon>Burkholderiales</taxon>
        <taxon>Sphaerotilaceae</taxon>
        <taxon>Ideonella</taxon>
    </lineage>
</organism>
<dbReference type="PANTHER" id="PTHR11818">
    <property type="entry name" value="BETA/GAMMA CRYSTALLIN"/>
    <property type="match status" value="1"/>
</dbReference>
<keyword evidence="4" id="KW-0732">Signal</keyword>
<feature type="domain" description="Beta/gamma crystallin 'Greek key'" evidence="5">
    <location>
        <begin position="211"/>
        <end position="251"/>
    </location>
</feature>
<dbReference type="InterPro" id="IPR001064">
    <property type="entry name" value="Beta/gamma_crystallin"/>
</dbReference>
<feature type="signal peptide" evidence="4">
    <location>
        <begin position="1"/>
        <end position="25"/>
    </location>
</feature>
<dbReference type="EMBL" id="JBBUTG010000004">
    <property type="protein sequence ID" value="MEK8031021.1"/>
    <property type="molecule type" value="Genomic_DNA"/>
</dbReference>
<dbReference type="PROSITE" id="PS50915">
    <property type="entry name" value="CRYSTALLIN_BETA_GAMMA"/>
    <property type="match status" value="3"/>
</dbReference>
<dbReference type="InterPro" id="IPR050252">
    <property type="entry name" value="Beta/Gamma-Crystallin"/>
</dbReference>
<dbReference type="Pfam" id="PF00030">
    <property type="entry name" value="Crystall"/>
    <property type="match status" value="3"/>
</dbReference>
<evidence type="ECO:0000313" key="6">
    <source>
        <dbReference type="EMBL" id="MEK8031021.1"/>
    </source>
</evidence>
<sequence>MTLPKPLLSVIGVAAAWAAAPDVAAAPIELYEQPQFQGMALGLDRANPNLADYGFDNKALSIVVRSGTWELCTDAQYRGNCLVLGPGQHATLPAGLQRSLSSVRPKEGGPASDGGAEAQAAVVLYDDGDYSGKSLAVNGPIASLGKLNMGDRVSSVDVRRGVWQLCEDSNFQGSCIVLEPGRHHLTGGMHDEASSIRPLYGANRQPLPDAGGLTLFENSDFSGRSILITAPTEYLGRVGFGDMASAVEVHSGLWDVCTDSVYKGRCITLGPGRHVLSGNLHDRASSVRPRLPDNSPAWRGADPERRRIY</sequence>
<evidence type="ECO:0000256" key="2">
    <source>
        <dbReference type="ARBA" id="ARBA00022737"/>
    </source>
</evidence>
<comment type="similarity">
    <text evidence="1">Belongs to the beta/gamma-crystallin family.</text>
</comment>
<name>A0ABU9BMN7_9BURK</name>
<evidence type="ECO:0000259" key="5">
    <source>
        <dbReference type="PROSITE" id="PS50915"/>
    </source>
</evidence>
<dbReference type="PANTHER" id="PTHR11818:SF42">
    <property type="entry name" value="VOLTAGE-GATED HYDROGEN CHANNEL 1"/>
    <property type="match status" value="1"/>
</dbReference>
<dbReference type="InterPro" id="IPR011024">
    <property type="entry name" value="G_crystallin-like"/>
</dbReference>
<evidence type="ECO:0000256" key="1">
    <source>
        <dbReference type="ARBA" id="ARBA00009646"/>
    </source>
</evidence>
<dbReference type="SMART" id="SM00247">
    <property type="entry name" value="XTALbg"/>
    <property type="match status" value="3"/>
</dbReference>
<keyword evidence="7" id="KW-1185">Reference proteome</keyword>
<feature type="domain" description="Beta/gamma crystallin 'Greek key'" evidence="5">
    <location>
        <begin position="161"/>
        <end position="200"/>
    </location>
</feature>
<dbReference type="SUPFAM" id="SSF49695">
    <property type="entry name" value="gamma-Crystallin-like"/>
    <property type="match status" value="2"/>
</dbReference>
<feature type="domain" description="Beta/gamma crystallin 'Greek key'" evidence="5">
    <location>
        <begin position="120"/>
        <end position="160"/>
    </location>
</feature>
<proteinExistence type="inferred from homology"/>
<dbReference type="Proteomes" id="UP001371218">
    <property type="component" value="Unassembled WGS sequence"/>
</dbReference>
<protein>
    <submittedName>
        <fullName evidence="6">Beta/gamma crystallin-related protein</fullName>
    </submittedName>
</protein>
<evidence type="ECO:0000313" key="7">
    <source>
        <dbReference type="Proteomes" id="UP001371218"/>
    </source>
</evidence>
<gene>
    <name evidence="6" type="ORF">AACH06_09360</name>
</gene>
<keyword evidence="2" id="KW-0677">Repeat</keyword>
<feature type="region of interest" description="Disordered" evidence="3">
    <location>
        <begin position="284"/>
        <end position="309"/>
    </location>
</feature>
<feature type="chain" id="PRO_5047417503" evidence="4">
    <location>
        <begin position="26"/>
        <end position="309"/>
    </location>
</feature>
<dbReference type="RefSeq" id="WP_341425387.1">
    <property type="nucleotide sequence ID" value="NZ_JBBUTG010000004.1"/>
</dbReference>
<comment type="caution">
    <text evidence="6">The sequence shown here is derived from an EMBL/GenBank/DDBJ whole genome shotgun (WGS) entry which is preliminary data.</text>
</comment>
<accession>A0ABU9BMN7</accession>